<dbReference type="Pfam" id="PF00689">
    <property type="entry name" value="Cation_ATPase_C"/>
    <property type="match status" value="1"/>
</dbReference>
<keyword evidence="13 18" id="KW-0406">Ion transport</keyword>
<dbReference type="PRINTS" id="PR00121">
    <property type="entry name" value="NAKATPASE"/>
</dbReference>
<comment type="catalytic activity">
    <reaction evidence="16 18">
        <text>Ca(2+)(in) + ATP + H2O = Ca(2+)(out) + ADP + phosphate + H(+)</text>
        <dbReference type="Rhea" id="RHEA:18105"/>
        <dbReference type="ChEBI" id="CHEBI:15377"/>
        <dbReference type="ChEBI" id="CHEBI:15378"/>
        <dbReference type="ChEBI" id="CHEBI:29108"/>
        <dbReference type="ChEBI" id="CHEBI:30616"/>
        <dbReference type="ChEBI" id="CHEBI:43474"/>
        <dbReference type="ChEBI" id="CHEBI:456216"/>
        <dbReference type="EC" id="7.2.2.10"/>
    </reaction>
</comment>
<evidence type="ECO:0000256" key="2">
    <source>
        <dbReference type="ARBA" id="ARBA00022448"/>
    </source>
</evidence>
<feature type="compositionally biased region" description="Polar residues" evidence="19">
    <location>
        <begin position="481"/>
        <end position="496"/>
    </location>
</feature>
<dbReference type="SFLD" id="SFLDG00002">
    <property type="entry name" value="C1.7:_P-type_atpase_like"/>
    <property type="match status" value="1"/>
</dbReference>
<evidence type="ECO:0000256" key="11">
    <source>
        <dbReference type="ARBA" id="ARBA00022967"/>
    </source>
</evidence>
<dbReference type="InterPro" id="IPR023214">
    <property type="entry name" value="HAD_sf"/>
</dbReference>
<accession>A0A5C6G577</accession>
<feature type="region of interest" description="Disordered" evidence="19">
    <location>
        <begin position="411"/>
        <end position="529"/>
    </location>
</feature>
<dbReference type="GO" id="GO:0005886">
    <property type="term" value="C:plasma membrane"/>
    <property type="evidence" value="ECO:0007669"/>
    <property type="project" value="TreeGrafter"/>
</dbReference>
<name>A0A5C6G577_METRR</name>
<keyword evidence="8 18" id="KW-0106">Calcium</keyword>
<feature type="region of interest" description="Disordered" evidence="19">
    <location>
        <begin position="1670"/>
        <end position="1724"/>
    </location>
</feature>
<comment type="similarity">
    <text evidence="15 18">Belongs to the cation transport ATPase (P-type) (TC 3.A.3) family.</text>
</comment>
<feature type="compositionally biased region" description="Basic and acidic residues" evidence="19">
    <location>
        <begin position="1749"/>
        <end position="1780"/>
    </location>
</feature>
<dbReference type="GO" id="GO:0046872">
    <property type="term" value="F:metal ion binding"/>
    <property type="evidence" value="ECO:0007669"/>
    <property type="project" value="UniProtKB-KW"/>
</dbReference>
<dbReference type="SUPFAM" id="SSF56784">
    <property type="entry name" value="HAD-like"/>
    <property type="match status" value="1"/>
</dbReference>
<keyword evidence="14 18" id="KW-0472">Membrane</keyword>
<dbReference type="Gene3D" id="3.30.200.20">
    <property type="entry name" value="Phosphorylase Kinase, domain 1"/>
    <property type="match status" value="1"/>
</dbReference>
<keyword evidence="9 18" id="KW-0067">ATP-binding</keyword>
<feature type="compositionally biased region" description="Polar residues" evidence="19">
    <location>
        <begin position="424"/>
        <end position="453"/>
    </location>
</feature>
<dbReference type="InterPro" id="IPR002575">
    <property type="entry name" value="Aminoglycoside_PTrfase"/>
</dbReference>
<dbReference type="Pfam" id="PF08282">
    <property type="entry name" value="Hydrolase_3"/>
    <property type="match status" value="1"/>
</dbReference>
<dbReference type="Pfam" id="PF13246">
    <property type="entry name" value="Cation_ATPase"/>
    <property type="match status" value="1"/>
</dbReference>
<dbReference type="SUPFAM" id="SSF81653">
    <property type="entry name" value="Calcium ATPase, transduction domain A"/>
    <property type="match status" value="1"/>
</dbReference>
<dbReference type="InterPro" id="IPR008250">
    <property type="entry name" value="ATPase_P-typ_transduc_dom_A_sf"/>
</dbReference>
<sequence length="1780" mass="195344">MVKIASLKTYFDELEETNGDDECRAWLSEIFDAKIELAEFVADRRRGGPATEYVGFLKGSFNLSFRFRFSDGGPDAIIRFPKPGHTAASLRDEKVANEARVMECISKNTTIPVPHVHSWGFTADSPHQFGPFIIMDYIHGTLLSTILKQPTESDQEDIVLSSDIDDAMVDKIYRQLASYLVQLSQLVFDSIGAISKENDSDTWSVTRRPLTYNMNELVTVAGCSSHVLPIKPFDSTSEYLGFLGEQHLAHLSAQRNIADDAEIAQARFIARHRFRQLISKYRMDDSGPFTLFCDDLRPSNILIDPETLQFTAVLDLEYTNAMPAQFAYDPPWWLLLSGPDVWLDRGSVEEFQALYEPRMEQFIRALEEVEDVLSEGKQPVNAEMERPPLDAPERHNLSIEVMRPTINIDTTLVNSDGNTAEMPQESTESQPQNTTSPNSISPQDDSLSPSTVLEQPLFGFSSQQRSELQAENSFDSRESRPTSPHNVSSPVLSRTQDAGGAFLSVPNNLRSRQNSVDSDEIARSVTSHGDTTVVASSYTQTDKLKASGNEKIMKDTRALNPDAGTEADFQIDQNPFAFSPGQLNKMFNPKSLPAFFALGGMRGLEKGLRSDRKSGLSTDEAGLEGEVTFDQATAENDKEATEGVTMATPAVEETHSNKPRKNDAFADRYRVFRDNRLPVKKGKSLLQLMWITYNDKVLILLSIAAVISLGVGLYQTFGQSHDNEPAVEWVEGVAIIVAIAIVVIVGSLNDYSKERQFAKLNKKKQDRNVKVVRSGQTTEISVFDIMVGDVVHLEPGDLVPVDGILIDGFNVKCDESQTTGESDIIRKRPADEVYSAIQNHESLKKMDPFIQSGARIMEGVGTYMATSTGIYSSYGRTLMALNEDPEMTPLQVKLNVIATYIAKLGGAAGLLLFLVLFIEFLVRLPKLPDSVTPAQKGQNFLEIFIVVVTIIVVAVPEGLPLAVTLALAFATTRMLKDANLVRHLKACEVMGNATTICSDKTGTLTQNKMQVVAGTIGTTHRFGPVRPGSQDSSAASEDLDVASEVTAAETLSMLSAPVKDLLLQSIALNSTAFEGDVDGVKTFIGSKTETALLLLARGHLGMGPVSQERDNATTLQIIPFDSGRKCMGIVTRLPQGGARLYVKGASEILLAKCTQMLRDPSTDDSITTLTAQDKKTVTELIETYASRSLRTIGICFRDFGVWPPKSARRGEGGGSDVEFDDLFGDMSFIGMVGIQDPLREGVYESVKLCQKAGVVVRMVTGDNKLTAQAIAKECGILQPNSIVMEGPDFRNLSKRDQEKIIPQLHVLARSSPEDKRILVKRLKDKGETVAVTGDGTNDAPALKMADVGFSMGIAGTEVAKEASAIILMDDNFASIVKALKWGRAVNDAVKRFLQFQLTVNITAVVLTFVTAVSSESEKSVLTAVQLLWVNLIMDTLAALALATDPPQDSVLDRKPEPKGSSIISVTMWKMIIGQALYQLGITFLLYYGSSKGILPLPGPDDILTEEQVNTLVFNTFVWMQIFNQWNNRRLDNKFNIFEGLQKNPFFIGISLIMCAGQVIIIFFGGAAFHIAEQPADKAVWATLWAIAIVLGFISIPFAIMLRLIPDRTFGLLVPEALKRKTHSVPGLTISDEEMDMYPEPLADVRDELNFLRRVKGGRLNNLKFAIQHPKETIMQRSRSPSHSRSNSIHAPQTPTREDSFGSPFATPDSRAKSRPGRSRSNSALGAPTVMAGIVAAGVAAGWSSVGRVSADERQESSNHSNISEDKRNEGGDTSESRKQE</sequence>
<keyword evidence="12 18" id="KW-1133">Transmembrane helix</keyword>
<comment type="caution">
    <text evidence="24">The sequence shown here is derived from an EMBL/GenBank/DDBJ whole genome shotgun (WGS) entry which is preliminary data.</text>
</comment>
<evidence type="ECO:0000313" key="24">
    <source>
        <dbReference type="EMBL" id="TWU73045.1"/>
    </source>
</evidence>
<dbReference type="PANTHER" id="PTHR24093">
    <property type="entry name" value="CATION TRANSPORTING ATPASE"/>
    <property type="match status" value="1"/>
</dbReference>
<dbReference type="InterPro" id="IPR001757">
    <property type="entry name" value="P_typ_ATPase"/>
</dbReference>
<comment type="function">
    <text evidence="17">This magnesium-dependent enzyme catalyzes the hydrolysis of ATP coupled with the transport of calcium. Transports the calcium to the vacuole and participates in the control of the cytosolic free calcium.</text>
</comment>
<organism evidence="24 25">
    <name type="scientific">Metarhizium rileyi (strain RCEF 4871)</name>
    <name type="common">Nomuraea rileyi</name>
    <dbReference type="NCBI Taxonomy" id="1649241"/>
    <lineage>
        <taxon>Eukaryota</taxon>
        <taxon>Fungi</taxon>
        <taxon>Dikarya</taxon>
        <taxon>Ascomycota</taxon>
        <taxon>Pezizomycotina</taxon>
        <taxon>Sordariomycetes</taxon>
        <taxon>Hypocreomycetidae</taxon>
        <taxon>Hypocreales</taxon>
        <taxon>Clavicipitaceae</taxon>
        <taxon>Metarhizium</taxon>
    </lineage>
</organism>
<dbReference type="InterPro" id="IPR023298">
    <property type="entry name" value="ATPase_P-typ_TM_dom_sf"/>
</dbReference>
<dbReference type="SFLD" id="SFLDS00003">
    <property type="entry name" value="Haloacid_Dehalogenase"/>
    <property type="match status" value="1"/>
</dbReference>
<evidence type="ECO:0000256" key="6">
    <source>
        <dbReference type="ARBA" id="ARBA00022723"/>
    </source>
</evidence>
<evidence type="ECO:0000256" key="12">
    <source>
        <dbReference type="ARBA" id="ARBA00022989"/>
    </source>
</evidence>
<reference evidence="25" key="1">
    <citation type="submission" date="2018-12" db="EMBL/GenBank/DDBJ databases">
        <title>The complete genome of Metarhizium rileyi, a key fungal pathogen of Lepidoptera.</title>
        <authorList>
            <person name="Binneck E."/>
            <person name="Lastra C.C.L."/>
            <person name="Sosa-Gomez D.R."/>
        </authorList>
    </citation>
    <scope>NUCLEOTIDE SEQUENCE [LARGE SCALE GENOMIC DNA]</scope>
    <source>
        <strain evidence="25">Cep018-CH2</strain>
    </source>
</reference>
<dbReference type="Gene3D" id="3.40.50.1000">
    <property type="entry name" value="HAD superfamily/HAD-like"/>
    <property type="match status" value="1"/>
</dbReference>
<dbReference type="GO" id="GO:0016887">
    <property type="term" value="F:ATP hydrolysis activity"/>
    <property type="evidence" value="ECO:0007669"/>
    <property type="project" value="InterPro"/>
</dbReference>
<evidence type="ECO:0000256" key="10">
    <source>
        <dbReference type="ARBA" id="ARBA00022842"/>
    </source>
</evidence>
<evidence type="ECO:0000256" key="3">
    <source>
        <dbReference type="ARBA" id="ARBA00022554"/>
    </source>
</evidence>
<evidence type="ECO:0000256" key="17">
    <source>
        <dbReference type="ARBA" id="ARBA00059328"/>
    </source>
</evidence>
<dbReference type="CDD" id="cd02081">
    <property type="entry name" value="P-type_ATPase_Ca_PMCA-like"/>
    <property type="match status" value="1"/>
</dbReference>
<dbReference type="GO" id="GO:0005524">
    <property type="term" value="F:ATP binding"/>
    <property type="evidence" value="ECO:0007669"/>
    <property type="project" value="UniProtKB-KW"/>
</dbReference>
<evidence type="ECO:0000259" key="20">
    <source>
        <dbReference type="Pfam" id="PF00122"/>
    </source>
</evidence>
<evidence type="ECO:0000256" key="5">
    <source>
        <dbReference type="ARBA" id="ARBA00022692"/>
    </source>
</evidence>
<proteinExistence type="inferred from homology"/>
<dbReference type="GO" id="GO:0005774">
    <property type="term" value="C:vacuolar membrane"/>
    <property type="evidence" value="ECO:0007669"/>
    <property type="project" value="UniProtKB-SubCell"/>
</dbReference>
<keyword evidence="5 18" id="KW-0812">Transmembrane</keyword>
<evidence type="ECO:0000259" key="21">
    <source>
        <dbReference type="Pfam" id="PF00689"/>
    </source>
</evidence>
<dbReference type="Pfam" id="PF00690">
    <property type="entry name" value="Cation_ATPase_N"/>
    <property type="match status" value="1"/>
</dbReference>
<protein>
    <recommendedName>
        <fullName evidence="18">Calcium-transporting ATPase</fullName>
        <ecNumber evidence="18">7.2.2.10</ecNumber>
    </recommendedName>
</protein>
<dbReference type="Pfam" id="PF00122">
    <property type="entry name" value="E1-E2_ATPase"/>
    <property type="match status" value="1"/>
</dbReference>
<keyword evidence="2 18" id="KW-0813">Transport</keyword>
<feature type="compositionally biased region" description="Polar residues" evidence="19">
    <location>
        <begin position="460"/>
        <end position="473"/>
    </location>
</feature>
<dbReference type="InterPro" id="IPR036412">
    <property type="entry name" value="HAD-like_sf"/>
</dbReference>
<dbReference type="InterPro" id="IPR006068">
    <property type="entry name" value="ATPase_P-typ_cation-transptr_C"/>
</dbReference>
<dbReference type="Gene3D" id="2.70.150.10">
    <property type="entry name" value="Calcium-transporting ATPase, cytoplasmic transduction domain A"/>
    <property type="match status" value="1"/>
</dbReference>
<feature type="region of interest" description="Disordered" evidence="19">
    <location>
        <begin position="1744"/>
        <end position="1780"/>
    </location>
</feature>
<feature type="domain" description="Aminoglycoside phosphotransferase" evidence="23">
    <location>
        <begin position="64"/>
        <end position="337"/>
    </location>
</feature>
<feature type="transmembrane region" description="Helical" evidence="18">
    <location>
        <begin position="900"/>
        <end position="923"/>
    </location>
</feature>
<dbReference type="SFLD" id="SFLDF00027">
    <property type="entry name" value="p-type_atpase"/>
    <property type="match status" value="1"/>
</dbReference>
<dbReference type="InterPro" id="IPR011009">
    <property type="entry name" value="Kinase-like_dom_sf"/>
</dbReference>
<dbReference type="EC" id="7.2.2.10" evidence="18"/>
<keyword evidence="10" id="KW-0460">Magnesium</keyword>
<keyword evidence="7 18" id="KW-0547">Nucleotide-binding</keyword>
<dbReference type="NCBIfam" id="TIGR01517">
    <property type="entry name" value="ATPase-IIB_Ca"/>
    <property type="match status" value="1"/>
</dbReference>
<keyword evidence="3" id="KW-0926">Vacuole</keyword>
<keyword evidence="4 18" id="KW-0109">Calcium transport</keyword>
<feature type="domain" description="Cation-transporting P-type ATPase N-terminal" evidence="22">
    <location>
        <begin position="662"/>
        <end position="708"/>
    </location>
</feature>
<dbReference type="SUPFAM" id="SSF56112">
    <property type="entry name" value="Protein kinase-like (PK-like)"/>
    <property type="match status" value="1"/>
</dbReference>
<evidence type="ECO:0000256" key="14">
    <source>
        <dbReference type="ARBA" id="ARBA00023136"/>
    </source>
</evidence>
<evidence type="ECO:0000259" key="22">
    <source>
        <dbReference type="Pfam" id="PF00690"/>
    </source>
</evidence>
<dbReference type="Pfam" id="PF01636">
    <property type="entry name" value="APH"/>
    <property type="match status" value="1"/>
</dbReference>
<evidence type="ECO:0000256" key="8">
    <source>
        <dbReference type="ARBA" id="ARBA00022837"/>
    </source>
</evidence>
<feature type="transmembrane region" description="Helical" evidence="18">
    <location>
        <begin position="1545"/>
        <end position="1571"/>
    </location>
</feature>
<dbReference type="InterPro" id="IPR023299">
    <property type="entry name" value="ATPase_P-typ_cyto_dom_N"/>
</dbReference>
<evidence type="ECO:0000256" key="15">
    <source>
        <dbReference type="ARBA" id="ARBA00038148"/>
    </source>
</evidence>
<evidence type="ECO:0000256" key="9">
    <source>
        <dbReference type="ARBA" id="ARBA00022840"/>
    </source>
</evidence>
<feature type="transmembrane region" description="Helical" evidence="18">
    <location>
        <begin position="1583"/>
        <end position="1604"/>
    </location>
</feature>
<dbReference type="GO" id="GO:0005388">
    <property type="term" value="F:P-type calcium transporter activity"/>
    <property type="evidence" value="ECO:0007669"/>
    <property type="project" value="UniProtKB-EC"/>
</dbReference>
<dbReference type="InterPro" id="IPR006408">
    <property type="entry name" value="P-type_ATPase_IIB"/>
</dbReference>
<dbReference type="GO" id="GO:0006874">
    <property type="term" value="P:intracellular calcium ion homeostasis"/>
    <property type="evidence" value="ECO:0007669"/>
    <property type="project" value="TreeGrafter"/>
</dbReference>
<evidence type="ECO:0000259" key="23">
    <source>
        <dbReference type="Pfam" id="PF01636"/>
    </source>
</evidence>
<comment type="subcellular location">
    <subcellularLocation>
        <location evidence="18">Membrane</location>
        <topology evidence="18">Multi-pass membrane protein</topology>
    </subcellularLocation>
    <subcellularLocation>
        <location evidence="1">Vacuole membrane</location>
        <topology evidence="1">Multi-pass membrane protein</topology>
    </subcellularLocation>
</comment>
<dbReference type="Gene3D" id="1.20.1110.10">
    <property type="entry name" value="Calcium-transporting ATPase, transmembrane domain"/>
    <property type="match status" value="1"/>
</dbReference>
<feature type="domain" description="Cation-transporting P-type ATPase C-terminal" evidence="21">
    <location>
        <begin position="1419"/>
        <end position="1596"/>
    </location>
</feature>
<evidence type="ECO:0000313" key="25">
    <source>
        <dbReference type="Proteomes" id="UP000317257"/>
    </source>
</evidence>
<keyword evidence="6" id="KW-0479">Metal-binding</keyword>
<dbReference type="FunFam" id="3.40.1110.10:FF:000031">
    <property type="entry name" value="Calcium-transporting ATPase"/>
    <property type="match status" value="1"/>
</dbReference>
<dbReference type="NCBIfam" id="TIGR01494">
    <property type="entry name" value="ATPase_P-type"/>
    <property type="match status" value="2"/>
</dbReference>
<dbReference type="SUPFAM" id="SSF81660">
    <property type="entry name" value="Metal cation-transporting ATPase, ATP-binding domain N"/>
    <property type="match status" value="1"/>
</dbReference>
<feature type="compositionally biased region" description="Polar residues" evidence="19">
    <location>
        <begin position="505"/>
        <end position="516"/>
    </location>
</feature>
<feature type="transmembrane region" description="Helical" evidence="18">
    <location>
        <begin position="697"/>
        <end position="717"/>
    </location>
</feature>
<dbReference type="PRINTS" id="PR00119">
    <property type="entry name" value="CATATPASE"/>
</dbReference>
<dbReference type="InterPro" id="IPR004014">
    <property type="entry name" value="ATPase_P-typ_cation-transptr_N"/>
</dbReference>
<dbReference type="SUPFAM" id="SSF81665">
    <property type="entry name" value="Calcium ATPase, transmembrane domain M"/>
    <property type="match status" value="1"/>
</dbReference>
<dbReference type="InterPro" id="IPR018303">
    <property type="entry name" value="ATPase_P-typ_P_site"/>
</dbReference>
<evidence type="ECO:0000256" key="4">
    <source>
        <dbReference type="ARBA" id="ARBA00022568"/>
    </source>
</evidence>
<dbReference type="FunFam" id="1.20.1110.10:FF:000039">
    <property type="entry name" value="Calcium-transporting ATPase"/>
    <property type="match status" value="1"/>
</dbReference>
<dbReference type="PROSITE" id="PS00154">
    <property type="entry name" value="ATPASE_E1_E2"/>
    <property type="match status" value="1"/>
</dbReference>
<gene>
    <name evidence="24" type="ORF">ED733_002259</name>
</gene>
<dbReference type="EMBL" id="SBHS01000021">
    <property type="protein sequence ID" value="TWU73045.1"/>
    <property type="molecule type" value="Genomic_DNA"/>
</dbReference>
<comment type="caution">
    <text evidence="18">Lacks conserved residue(s) required for the propagation of feature annotation.</text>
</comment>
<evidence type="ECO:0000256" key="18">
    <source>
        <dbReference type="RuleBase" id="RU361146"/>
    </source>
</evidence>
<feature type="domain" description="P-type ATPase A" evidence="20">
    <location>
        <begin position="765"/>
        <end position="841"/>
    </location>
</feature>
<evidence type="ECO:0000256" key="19">
    <source>
        <dbReference type="SAM" id="MobiDB-lite"/>
    </source>
</evidence>
<dbReference type="Proteomes" id="UP000317257">
    <property type="component" value="Unassembled WGS sequence"/>
</dbReference>
<dbReference type="PANTHER" id="PTHR24093:SF369">
    <property type="entry name" value="CALCIUM-TRANSPORTING ATPASE"/>
    <property type="match status" value="1"/>
</dbReference>
<feature type="compositionally biased region" description="Low complexity" evidence="19">
    <location>
        <begin position="1676"/>
        <end position="1687"/>
    </location>
</feature>
<evidence type="ECO:0000256" key="7">
    <source>
        <dbReference type="ARBA" id="ARBA00022741"/>
    </source>
</evidence>
<feature type="transmembrane region" description="Helical" evidence="18">
    <location>
        <begin position="729"/>
        <end position="749"/>
    </location>
</feature>
<comment type="function">
    <text evidence="18">Catalyzes the hydrolysis of ATP coupled with the transport of calcium.</text>
</comment>
<evidence type="ECO:0000256" key="13">
    <source>
        <dbReference type="ARBA" id="ARBA00023065"/>
    </source>
</evidence>
<feature type="transmembrane region" description="Helical" evidence="18">
    <location>
        <begin position="943"/>
        <end position="970"/>
    </location>
</feature>
<evidence type="ECO:0000256" key="1">
    <source>
        <dbReference type="ARBA" id="ARBA00004128"/>
    </source>
</evidence>
<dbReference type="InterPro" id="IPR059000">
    <property type="entry name" value="ATPase_P-type_domA"/>
</dbReference>
<keyword evidence="11" id="KW-1278">Translocase</keyword>
<dbReference type="FunFam" id="2.70.150.10:FF:000028">
    <property type="entry name" value="Calcium-transporting ATPase"/>
    <property type="match status" value="1"/>
</dbReference>
<dbReference type="Gene3D" id="3.40.1110.10">
    <property type="entry name" value="Calcium-transporting ATPase, cytoplasmic domain N"/>
    <property type="match status" value="1"/>
</dbReference>
<dbReference type="FunFam" id="3.40.50.1000:FF:000018">
    <property type="entry name" value="Calcium-transporting ATPase"/>
    <property type="match status" value="1"/>
</dbReference>
<dbReference type="InterPro" id="IPR044492">
    <property type="entry name" value="P_typ_ATPase_HD_dom"/>
</dbReference>
<evidence type="ECO:0000256" key="16">
    <source>
        <dbReference type="ARBA" id="ARBA00048694"/>
    </source>
</evidence>